<evidence type="ECO:0000313" key="1">
    <source>
        <dbReference type="EMBL" id="UOQ64720.1"/>
    </source>
</evidence>
<evidence type="ECO:0000313" key="2">
    <source>
        <dbReference type="Proteomes" id="UP000830401"/>
    </source>
</evidence>
<dbReference type="Pfam" id="PF13030">
    <property type="entry name" value="DUF3891"/>
    <property type="match status" value="1"/>
</dbReference>
<organism evidence="1 2">
    <name type="scientific">Hymenobacter volaticus</name>
    <dbReference type="NCBI Taxonomy" id="2932254"/>
    <lineage>
        <taxon>Bacteria</taxon>
        <taxon>Pseudomonadati</taxon>
        <taxon>Bacteroidota</taxon>
        <taxon>Cytophagia</taxon>
        <taxon>Cytophagales</taxon>
        <taxon>Hymenobacteraceae</taxon>
        <taxon>Hymenobacter</taxon>
    </lineage>
</organism>
<sequence length="257" mass="29963">MIVRETPSSFHCIKQHDHARVAGVLIEHWQPAHFKGTALRPEVELAVQQHDRGWIPLDATPTWNEQTHAPHSFLDFPAEPKVRHYQQGIAEVEDMASYAGLLCSLHYTGFPDLAKTEIGQHFLATEEQRQQRLQQQLGLNTNAQQHIFDFHLQLLKFADRLSLYFCLNEPGADKTHEHPWYRDGIPFSDFFAFTQHQLVQAHWLSENQVRVQPFPFEDSFSIKLRYKELPKEHLTAEKLADCFRQAPLQELEVRIVQ</sequence>
<name>A0ABY4G1H2_9BACT</name>
<gene>
    <name evidence="1" type="ORF">MUN86_14205</name>
</gene>
<keyword evidence="2" id="KW-1185">Reference proteome</keyword>
<reference evidence="1" key="1">
    <citation type="submission" date="2022-04" db="EMBL/GenBank/DDBJ databases">
        <title>Hymenobacter sp. isolated from the air.</title>
        <authorList>
            <person name="Won M."/>
            <person name="Lee C.-M."/>
            <person name="Woen H.-Y."/>
            <person name="Kwon S.-W."/>
        </authorList>
    </citation>
    <scope>NUCLEOTIDE SEQUENCE</scope>
    <source>
        <strain evidence="1">5420S-77</strain>
    </source>
</reference>
<dbReference type="EMBL" id="CP095061">
    <property type="protein sequence ID" value="UOQ64720.1"/>
    <property type="molecule type" value="Genomic_DNA"/>
</dbReference>
<dbReference type="InterPro" id="IPR024992">
    <property type="entry name" value="DUF3891"/>
</dbReference>
<dbReference type="Proteomes" id="UP000830401">
    <property type="component" value="Chromosome"/>
</dbReference>
<accession>A0ABY4G1H2</accession>
<protein>
    <submittedName>
        <fullName evidence="1">DUF3891 family protein</fullName>
    </submittedName>
</protein>
<dbReference type="RefSeq" id="WP_245118680.1">
    <property type="nucleotide sequence ID" value="NZ_CP095061.1"/>
</dbReference>
<proteinExistence type="predicted"/>